<dbReference type="PANTHER" id="PTHR10183">
    <property type="entry name" value="CALPAIN"/>
    <property type="match status" value="1"/>
</dbReference>
<dbReference type="PRINTS" id="PR00704">
    <property type="entry name" value="CALPAIN"/>
</dbReference>
<name>A0A250JGY1_9BACT</name>
<dbReference type="InterPro" id="IPR001300">
    <property type="entry name" value="Peptidase_C2_calpain_cat"/>
</dbReference>
<keyword evidence="2 5" id="KW-0645">Protease</keyword>
<reference evidence="8 9" key="1">
    <citation type="submission" date="2017-06" db="EMBL/GenBank/DDBJ databases">
        <title>Sequencing and comparative analysis of myxobacterial genomes.</title>
        <authorList>
            <person name="Rupp O."/>
            <person name="Goesmann A."/>
            <person name="Sogaard-Andersen L."/>
        </authorList>
    </citation>
    <scope>NUCLEOTIDE SEQUENCE [LARGE SCALE GENOMIC DNA]</scope>
    <source>
        <strain evidence="8 9">DSM 52655</strain>
    </source>
</reference>
<dbReference type="Proteomes" id="UP000217257">
    <property type="component" value="Chromosome"/>
</dbReference>
<feature type="region of interest" description="Disordered" evidence="6">
    <location>
        <begin position="1"/>
        <end position="83"/>
    </location>
</feature>
<dbReference type="SUPFAM" id="SSF54001">
    <property type="entry name" value="Cysteine proteinases"/>
    <property type="match status" value="1"/>
</dbReference>
<feature type="active site" evidence="5">
    <location>
        <position position="279"/>
    </location>
</feature>
<evidence type="ECO:0000256" key="5">
    <source>
        <dbReference type="PROSITE-ProRule" id="PRU00239"/>
    </source>
</evidence>
<sequence length="336" mass="36507">MPYEVRRSGSGSPYSSSSRTHGHSRSSSSSSSRASPPRASYVSAEPSTSAAAYDQYASYREEDRHTLSDPYAQPQWGSAYSGENPYAQVQNHTLYGRGGPQPKHVRQGNLGDCHVLASLAGVASDPNAIQYMVQPQGSGSYQVNLHDPRTMQPVQVHVDSQLPTGMEPSFHTSQRQRVIWPHMVEKGYAKVHDASESAYRGQDTSTRQTRGYGDLEGGTGIHAMQSFTGRPADYVSIRGMPDQQLVNILSMANTRGVSVIAGSNYHGTEGMSSRVETAHAYTVTGTRTSSRGEIMVGLRNPHGGDQYPLVGTVNDTFELPLRKFKASFESVTYPVG</sequence>
<feature type="domain" description="Calpain catalytic" evidence="7">
    <location>
        <begin position="85"/>
        <end position="336"/>
    </location>
</feature>
<dbReference type="PANTHER" id="PTHR10183:SF379">
    <property type="entry name" value="CALPAIN-5"/>
    <property type="match status" value="1"/>
</dbReference>
<feature type="active site" evidence="5">
    <location>
        <position position="300"/>
    </location>
</feature>
<evidence type="ECO:0000259" key="7">
    <source>
        <dbReference type="PROSITE" id="PS50203"/>
    </source>
</evidence>
<proteinExistence type="inferred from homology"/>
<keyword evidence="3 5" id="KW-0378">Hydrolase</keyword>
<dbReference type="SMART" id="SM00230">
    <property type="entry name" value="CysPc"/>
    <property type="match status" value="1"/>
</dbReference>
<evidence type="ECO:0000256" key="3">
    <source>
        <dbReference type="ARBA" id="ARBA00022801"/>
    </source>
</evidence>
<accession>A0A250JGY1</accession>
<organism evidence="8 9">
    <name type="scientific">Cystobacter fuscus</name>
    <dbReference type="NCBI Taxonomy" id="43"/>
    <lineage>
        <taxon>Bacteria</taxon>
        <taxon>Pseudomonadati</taxon>
        <taxon>Myxococcota</taxon>
        <taxon>Myxococcia</taxon>
        <taxon>Myxococcales</taxon>
        <taxon>Cystobacterineae</taxon>
        <taxon>Archangiaceae</taxon>
        <taxon>Cystobacter</taxon>
    </lineage>
</organism>
<dbReference type="KEGG" id="cfus:CYFUS_008221"/>
<dbReference type="AlphaFoldDB" id="A0A250JGY1"/>
<dbReference type="GO" id="GO:0004198">
    <property type="term" value="F:calcium-dependent cysteine-type endopeptidase activity"/>
    <property type="evidence" value="ECO:0007669"/>
    <property type="project" value="InterPro"/>
</dbReference>
<feature type="compositionally biased region" description="Low complexity" evidence="6">
    <location>
        <begin position="8"/>
        <end position="44"/>
    </location>
</feature>
<feature type="active site" evidence="5">
    <location>
        <position position="113"/>
    </location>
</feature>
<dbReference type="PROSITE" id="PS50203">
    <property type="entry name" value="CALPAIN_CAT"/>
    <property type="match status" value="1"/>
</dbReference>
<keyword evidence="4 5" id="KW-0788">Thiol protease</keyword>
<gene>
    <name evidence="8" type="ORF">CYFUS_008221</name>
</gene>
<evidence type="ECO:0000256" key="1">
    <source>
        <dbReference type="ARBA" id="ARBA00007623"/>
    </source>
</evidence>
<evidence type="ECO:0000256" key="2">
    <source>
        <dbReference type="ARBA" id="ARBA00022670"/>
    </source>
</evidence>
<evidence type="ECO:0000313" key="9">
    <source>
        <dbReference type="Proteomes" id="UP000217257"/>
    </source>
</evidence>
<dbReference type="GO" id="GO:0006508">
    <property type="term" value="P:proteolysis"/>
    <property type="evidence" value="ECO:0007669"/>
    <property type="project" value="UniProtKB-KW"/>
</dbReference>
<evidence type="ECO:0000256" key="6">
    <source>
        <dbReference type="SAM" id="MobiDB-lite"/>
    </source>
</evidence>
<dbReference type="InterPro" id="IPR022684">
    <property type="entry name" value="Calpain_cysteine_protease"/>
</dbReference>
<dbReference type="EMBL" id="CP022098">
    <property type="protein sequence ID" value="ATB42742.1"/>
    <property type="molecule type" value="Genomic_DNA"/>
</dbReference>
<dbReference type="InterPro" id="IPR038765">
    <property type="entry name" value="Papain-like_cys_pep_sf"/>
</dbReference>
<comment type="similarity">
    <text evidence="1">Belongs to the peptidase C2 family.</text>
</comment>
<evidence type="ECO:0000313" key="8">
    <source>
        <dbReference type="EMBL" id="ATB42742.1"/>
    </source>
</evidence>
<evidence type="ECO:0000256" key="4">
    <source>
        <dbReference type="ARBA" id="ARBA00022807"/>
    </source>
</evidence>
<dbReference type="Pfam" id="PF00648">
    <property type="entry name" value="Peptidase_C2"/>
    <property type="match status" value="1"/>
</dbReference>
<protein>
    <submittedName>
        <fullName evidence="8">Cysteine protease</fullName>
    </submittedName>
</protein>